<keyword evidence="1" id="KW-0723">Serine/threonine-protein kinase</keyword>
<dbReference type="PANTHER" id="PTHR24350">
    <property type="entry name" value="SERINE/THREONINE-PROTEIN KINASE IAL-RELATED"/>
    <property type="match status" value="1"/>
</dbReference>
<keyword evidence="4" id="KW-0418">Kinase</keyword>
<dbReference type="GO" id="GO:0004674">
    <property type="term" value="F:protein serine/threonine kinase activity"/>
    <property type="evidence" value="ECO:0007669"/>
    <property type="project" value="UniProtKB-KW"/>
</dbReference>
<organism evidence="6 7">
    <name type="scientific">Dentiscutata erythropus</name>
    <dbReference type="NCBI Taxonomy" id="1348616"/>
    <lineage>
        <taxon>Eukaryota</taxon>
        <taxon>Fungi</taxon>
        <taxon>Fungi incertae sedis</taxon>
        <taxon>Mucoromycota</taxon>
        <taxon>Glomeromycotina</taxon>
        <taxon>Glomeromycetes</taxon>
        <taxon>Diversisporales</taxon>
        <taxon>Gigasporaceae</taxon>
        <taxon>Dentiscutata</taxon>
    </lineage>
</organism>
<evidence type="ECO:0000313" key="7">
    <source>
        <dbReference type="Proteomes" id="UP000789405"/>
    </source>
</evidence>
<keyword evidence="3" id="KW-0547">Nucleotide-binding</keyword>
<proteinExistence type="predicted"/>
<dbReference type="EMBL" id="CAJVPY010043860">
    <property type="protein sequence ID" value="CAG8808513.1"/>
    <property type="molecule type" value="Genomic_DNA"/>
</dbReference>
<keyword evidence="7" id="KW-1185">Reference proteome</keyword>
<name>A0A9N9K4U9_9GLOM</name>
<evidence type="ECO:0000256" key="5">
    <source>
        <dbReference type="ARBA" id="ARBA00022840"/>
    </source>
</evidence>
<feature type="non-terminal residue" evidence="6">
    <location>
        <position position="1"/>
    </location>
</feature>
<dbReference type="GO" id="GO:0005524">
    <property type="term" value="F:ATP binding"/>
    <property type="evidence" value="ECO:0007669"/>
    <property type="project" value="UniProtKB-KW"/>
</dbReference>
<dbReference type="SUPFAM" id="SSF56112">
    <property type="entry name" value="Protein kinase-like (PK-like)"/>
    <property type="match status" value="1"/>
</dbReference>
<sequence>TDTTPFEETGHTATYKRIAKVEFTLPDHLLFEACNLICSVTIFKYLKYFANKVSVDFNFILLLQRDLKQRLPLKDVLKHPWIQKYQKNL</sequence>
<evidence type="ECO:0000256" key="4">
    <source>
        <dbReference type="ARBA" id="ARBA00022777"/>
    </source>
</evidence>
<dbReference type="Gene3D" id="1.10.510.10">
    <property type="entry name" value="Transferase(Phosphotransferase) domain 1"/>
    <property type="match status" value="1"/>
</dbReference>
<dbReference type="OrthoDB" id="377346at2759"/>
<reference evidence="6" key="1">
    <citation type="submission" date="2021-06" db="EMBL/GenBank/DDBJ databases">
        <authorList>
            <person name="Kallberg Y."/>
            <person name="Tangrot J."/>
            <person name="Rosling A."/>
        </authorList>
    </citation>
    <scope>NUCLEOTIDE SEQUENCE</scope>
    <source>
        <strain evidence="6">MA453B</strain>
    </source>
</reference>
<keyword evidence="5" id="KW-0067">ATP-binding</keyword>
<evidence type="ECO:0000256" key="1">
    <source>
        <dbReference type="ARBA" id="ARBA00022527"/>
    </source>
</evidence>
<evidence type="ECO:0000256" key="3">
    <source>
        <dbReference type="ARBA" id="ARBA00022741"/>
    </source>
</evidence>
<dbReference type="Proteomes" id="UP000789405">
    <property type="component" value="Unassembled WGS sequence"/>
</dbReference>
<dbReference type="InterPro" id="IPR011009">
    <property type="entry name" value="Kinase-like_dom_sf"/>
</dbReference>
<accession>A0A9N9K4U9</accession>
<comment type="caution">
    <text evidence="6">The sequence shown here is derived from an EMBL/GenBank/DDBJ whole genome shotgun (WGS) entry which is preliminary data.</text>
</comment>
<evidence type="ECO:0000313" key="6">
    <source>
        <dbReference type="EMBL" id="CAG8808513.1"/>
    </source>
</evidence>
<dbReference type="InterPro" id="IPR030616">
    <property type="entry name" value="Aur-like"/>
</dbReference>
<gene>
    <name evidence="6" type="ORF">DERYTH_LOCUS24899</name>
</gene>
<dbReference type="AlphaFoldDB" id="A0A9N9K4U9"/>
<protein>
    <submittedName>
        <fullName evidence="6">1282_t:CDS:1</fullName>
    </submittedName>
</protein>
<keyword evidence="2" id="KW-0808">Transferase</keyword>
<evidence type="ECO:0000256" key="2">
    <source>
        <dbReference type="ARBA" id="ARBA00022679"/>
    </source>
</evidence>